<gene>
    <name evidence="2" type="ORF">GCM10023235_78110</name>
</gene>
<keyword evidence="3" id="KW-1185">Reference proteome</keyword>
<accession>A0ABP9ET04</accession>
<evidence type="ECO:0000313" key="2">
    <source>
        <dbReference type="EMBL" id="GAA4885426.1"/>
    </source>
</evidence>
<evidence type="ECO:0000313" key="3">
    <source>
        <dbReference type="Proteomes" id="UP001501752"/>
    </source>
</evidence>
<feature type="compositionally biased region" description="Polar residues" evidence="1">
    <location>
        <begin position="165"/>
        <end position="197"/>
    </location>
</feature>
<dbReference type="Gene3D" id="3.40.50.150">
    <property type="entry name" value="Vaccinia Virus protein VP39"/>
    <property type="match status" value="1"/>
</dbReference>
<reference evidence="3" key="1">
    <citation type="journal article" date="2019" name="Int. J. Syst. Evol. Microbiol.">
        <title>The Global Catalogue of Microorganisms (GCM) 10K type strain sequencing project: providing services to taxonomists for standard genome sequencing and annotation.</title>
        <authorList>
            <consortium name="The Broad Institute Genomics Platform"/>
            <consortium name="The Broad Institute Genome Sequencing Center for Infectious Disease"/>
            <person name="Wu L."/>
            <person name="Ma J."/>
        </authorList>
    </citation>
    <scope>NUCLEOTIDE SEQUENCE [LARGE SCALE GENOMIC DNA]</scope>
    <source>
        <strain evidence="3">JCM 13006</strain>
    </source>
</reference>
<protein>
    <submittedName>
        <fullName evidence="2">Uncharacterized protein</fullName>
    </submittedName>
</protein>
<dbReference type="EMBL" id="BAABIS010000001">
    <property type="protein sequence ID" value="GAA4885426.1"/>
    <property type="molecule type" value="Genomic_DNA"/>
</dbReference>
<sequence length="212" mass="22508">MTAVGTAPAAADVGAWRGRLDAATARAGLWPERSPWIRTAVAALPRDRFAPALLRHWDGHAWQGVDRHTGPARWAELLYADPHAAAATQLTAVLPTSSLSAQALVVDMLDSPQVEEGMRVLEPGTSLSGWNAALLAHRTGPGAGARSRSAVRYGVARGPFWEPVQMSQSPPSQKPLTHSKITTSCALSPTSVVSTPSGAVGPARSRRPHRRR</sequence>
<dbReference type="Proteomes" id="UP001501752">
    <property type="component" value="Unassembled WGS sequence"/>
</dbReference>
<evidence type="ECO:0000256" key="1">
    <source>
        <dbReference type="SAM" id="MobiDB-lite"/>
    </source>
</evidence>
<dbReference type="InterPro" id="IPR029063">
    <property type="entry name" value="SAM-dependent_MTases_sf"/>
</dbReference>
<name>A0ABP9ET04_9ACTN</name>
<feature type="region of interest" description="Disordered" evidence="1">
    <location>
        <begin position="162"/>
        <end position="212"/>
    </location>
</feature>
<organism evidence="2 3">
    <name type="scientific">Kitasatospora terrestris</name>
    <dbReference type="NCBI Taxonomy" id="258051"/>
    <lineage>
        <taxon>Bacteria</taxon>
        <taxon>Bacillati</taxon>
        <taxon>Actinomycetota</taxon>
        <taxon>Actinomycetes</taxon>
        <taxon>Kitasatosporales</taxon>
        <taxon>Streptomycetaceae</taxon>
        <taxon>Kitasatospora</taxon>
    </lineage>
</organism>
<comment type="caution">
    <text evidence="2">The sequence shown here is derived from an EMBL/GenBank/DDBJ whole genome shotgun (WGS) entry which is preliminary data.</text>
</comment>
<proteinExistence type="predicted"/>